<gene>
    <name evidence="3" type="ORF">EI427_15040</name>
</gene>
<proteinExistence type="predicted"/>
<feature type="chain" id="PRO_5018691848" evidence="1">
    <location>
        <begin position="26"/>
        <end position="362"/>
    </location>
</feature>
<evidence type="ECO:0000259" key="2">
    <source>
        <dbReference type="Pfam" id="PF18962"/>
    </source>
</evidence>
<dbReference type="Proteomes" id="UP000267268">
    <property type="component" value="Chromosome 1"/>
</dbReference>
<keyword evidence="4" id="KW-1185">Reference proteome</keyword>
<dbReference type="InterPro" id="IPR026444">
    <property type="entry name" value="Secre_tail"/>
</dbReference>
<feature type="domain" description="Secretion system C-terminal sorting" evidence="2">
    <location>
        <begin position="282"/>
        <end position="359"/>
    </location>
</feature>
<reference evidence="3 4" key="1">
    <citation type="submission" date="2018-12" db="EMBL/GenBank/DDBJ databases">
        <title>Flammeovirga pectinis sp. nov., isolated from the gut of the Korean scallop, Patinopecten yessoensis.</title>
        <authorList>
            <person name="Bae J.-W."/>
            <person name="Jeong Y.-S."/>
            <person name="Kang W."/>
        </authorList>
    </citation>
    <scope>NUCLEOTIDE SEQUENCE [LARGE SCALE GENOMIC DNA]</scope>
    <source>
        <strain evidence="3 4">L12M1</strain>
    </source>
</reference>
<dbReference type="OrthoDB" id="1490051at2"/>
<sequence length="362" mass="39314">MKLYLLRTIVSITVLGLLCTSNIFAQCSGVPNGNWTEGCTYSISNDVSVSSLSVKSGTGVLIIDLEDTYTYETTGNLTVKNGETLVVKGNLKVGGSFSNHGYIYVYGSIEIAGAAQNQPSSRIKVGGDIDIAGAASDHDVVRAGGTITSINIFGEDDYIYVSPTDDDFLAYFPSFSLPVELSAFNVTKVEEVVAINWTTASEINSAYFDVQRSTDKRNWETIERVNAQGNSDVSVAYQVNDNIGNLNEIYYRLYQIDLDGAVEIFGPLQVKNNSSNLKISTYPNPITSSEKLSILIEGMESSESCSIIIYDTKGKLVLATEHEVEIGSSIKTIDTSMLTQGLHFVKISIGKENEAFKLLVSK</sequence>
<dbReference type="AlphaFoldDB" id="A0A3Q9FSH7"/>
<dbReference type="RefSeq" id="WP_126616127.1">
    <property type="nucleotide sequence ID" value="NZ_CP034562.1"/>
</dbReference>
<name>A0A3Q9FSH7_9BACT</name>
<feature type="signal peptide" evidence="1">
    <location>
        <begin position="1"/>
        <end position="25"/>
    </location>
</feature>
<accession>A0A3Q9FSH7</accession>
<protein>
    <submittedName>
        <fullName evidence="3">T9SS type A sorting domain-containing protein</fullName>
    </submittedName>
</protein>
<dbReference type="EMBL" id="CP034562">
    <property type="protein sequence ID" value="AZQ63491.1"/>
    <property type="molecule type" value="Genomic_DNA"/>
</dbReference>
<dbReference type="Pfam" id="PF18962">
    <property type="entry name" value="Por_Secre_tail"/>
    <property type="match status" value="1"/>
</dbReference>
<evidence type="ECO:0000313" key="3">
    <source>
        <dbReference type="EMBL" id="AZQ63491.1"/>
    </source>
</evidence>
<keyword evidence="1" id="KW-0732">Signal</keyword>
<evidence type="ECO:0000256" key="1">
    <source>
        <dbReference type="SAM" id="SignalP"/>
    </source>
</evidence>
<dbReference type="KEGG" id="fll:EI427_15040"/>
<evidence type="ECO:0000313" key="4">
    <source>
        <dbReference type="Proteomes" id="UP000267268"/>
    </source>
</evidence>
<organism evidence="3 4">
    <name type="scientific">Flammeovirga pectinis</name>
    <dbReference type="NCBI Taxonomy" id="2494373"/>
    <lineage>
        <taxon>Bacteria</taxon>
        <taxon>Pseudomonadati</taxon>
        <taxon>Bacteroidota</taxon>
        <taxon>Cytophagia</taxon>
        <taxon>Cytophagales</taxon>
        <taxon>Flammeovirgaceae</taxon>
        <taxon>Flammeovirga</taxon>
    </lineage>
</organism>
<dbReference type="NCBIfam" id="TIGR04183">
    <property type="entry name" value="Por_Secre_tail"/>
    <property type="match status" value="1"/>
</dbReference>